<reference evidence="1" key="1">
    <citation type="journal article" date="2023" name="G3 (Bethesda)">
        <title>A reference genome for the long-term kleptoplast-retaining sea slug Elysia crispata morphotype clarki.</title>
        <authorList>
            <person name="Eastman K.E."/>
            <person name="Pendleton A.L."/>
            <person name="Shaikh M.A."/>
            <person name="Suttiyut T."/>
            <person name="Ogas R."/>
            <person name="Tomko P."/>
            <person name="Gavelis G."/>
            <person name="Widhalm J.R."/>
            <person name="Wisecaver J.H."/>
        </authorList>
    </citation>
    <scope>NUCLEOTIDE SEQUENCE</scope>
    <source>
        <strain evidence="1">ECLA1</strain>
    </source>
</reference>
<evidence type="ECO:0000313" key="2">
    <source>
        <dbReference type="Proteomes" id="UP001283361"/>
    </source>
</evidence>
<gene>
    <name evidence="1" type="ORF">RRG08_021283</name>
</gene>
<evidence type="ECO:0000313" key="1">
    <source>
        <dbReference type="EMBL" id="KAK3765604.1"/>
    </source>
</evidence>
<protein>
    <submittedName>
        <fullName evidence="1">Uncharacterized protein</fullName>
    </submittedName>
</protein>
<keyword evidence="2" id="KW-1185">Reference proteome</keyword>
<accession>A0AAE0ZA02</accession>
<dbReference type="AlphaFoldDB" id="A0AAE0ZA02"/>
<comment type="caution">
    <text evidence="1">The sequence shown here is derived from an EMBL/GenBank/DDBJ whole genome shotgun (WGS) entry which is preliminary data.</text>
</comment>
<dbReference type="EMBL" id="JAWDGP010004282">
    <property type="protein sequence ID" value="KAK3765604.1"/>
    <property type="molecule type" value="Genomic_DNA"/>
</dbReference>
<proteinExistence type="predicted"/>
<organism evidence="1 2">
    <name type="scientific">Elysia crispata</name>
    <name type="common">lettuce slug</name>
    <dbReference type="NCBI Taxonomy" id="231223"/>
    <lineage>
        <taxon>Eukaryota</taxon>
        <taxon>Metazoa</taxon>
        <taxon>Spiralia</taxon>
        <taxon>Lophotrochozoa</taxon>
        <taxon>Mollusca</taxon>
        <taxon>Gastropoda</taxon>
        <taxon>Heterobranchia</taxon>
        <taxon>Euthyneura</taxon>
        <taxon>Panpulmonata</taxon>
        <taxon>Sacoglossa</taxon>
        <taxon>Placobranchoidea</taxon>
        <taxon>Plakobranchidae</taxon>
        <taxon>Elysia</taxon>
    </lineage>
</organism>
<name>A0AAE0ZA02_9GAST</name>
<dbReference type="Proteomes" id="UP001283361">
    <property type="component" value="Unassembled WGS sequence"/>
</dbReference>
<sequence length="94" mass="10016">MCTAQSKVYMHRSIPGLSMKNGAWQLGQLITPLVSYRPISGTRAGTRQWRVTRMKDVAGVKRSRGSAVVSSQELAGLSPAVKRGCLTIDSPGGG</sequence>